<feature type="compositionally biased region" description="Low complexity" evidence="1">
    <location>
        <begin position="80"/>
        <end position="103"/>
    </location>
</feature>
<feature type="region of interest" description="Disordered" evidence="1">
    <location>
        <begin position="389"/>
        <end position="487"/>
    </location>
</feature>
<evidence type="ECO:0000313" key="3">
    <source>
        <dbReference type="Proteomes" id="UP000815325"/>
    </source>
</evidence>
<feature type="compositionally biased region" description="Basic and acidic residues" evidence="1">
    <location>
        <begin position="137"/>
        <end position="151"/>
    </location>
</feature>
<feature type="region of interest" description="Disordered" evidence="1">
    <location>
        <begin position="915"/>
        <end position="1096"/>
    </location>
</feature>
<protein>
    <submittedName>
        <fullName evidence="2">Uncharacterized protein</fullName>
    </submittedName>
</protein>
<feature type="compositionally biased region" description="Low complexity" evidence="1">
    <location>
        <begin position="1265"/>
        <end position="1277"/>
    </location>
</feature>
<feature type="compositionally biased region" description="Basic residues" evidence="1">
    <location>
        <begin position="1038"/>
        <end position="1051"/>
    </location>
</feature>
<proteinExistence type="predicted"/>
<organism evidence="2 3">
    <name type="scientific">Dunaliella salina</name>
    <name type="common">Green alga</name>
    <name type="synonym">Protococcus salinus</name>
    <dbReference type="NCBI Taxonomy" id="3046"/>
    <lineage>
        <taxon>Eukaryota</taxon>
        <taxon>Viridiplantae</taxon>
        <taxon>Chlorophyta</taxon>
        <taxon>core chlorophytes</taxon>
        <taxon>Chlorophyceae</taxon>
        <taxon>CS clade</taxon>
        <taxon>Chlamydomonadales</taxon>
        <taxon>Dunaliellaceae</taxon>
        <taxon>Dunaliella</taxon>
    </lineage>
</organism>
<feature type="compositionally biased region" description="Pro residues" evidence="1">
    <location>
        <begin position="233"/>
        <end position="243"/>
    </location>
</feature>
<dbReference type="Proteomes" id="UP000815325">
    <property type="component" value="Unassembled WGS sequence"/>
</dbReference>
<feature type="compositionally biased region" description="Low complexity" evidence="1">
    <location>
        <begin position="930"/>
        <end position="944"/>
    </location>
</feature>
<feature type="region of interest" description="Disordered" evidence="1">
    <location>
        <begin position="1118"/>
        <end position="1205"/>
    </location>
</feature>
<feature type="region of interest" description="Disordered" evidence="1">
    <location>
        <begin position="670"/>
        <end position="802"/>
    </location>
</feature>
<feature type="compositionally biased region" description="Acidic residues" evidence="1">
    <location>
        <begin position="945"/>
        <end position="955"/>
    </location>
</feature>
<name>A0ABQ7GKB7_DUNSA</name>
<feature type="compositionally biased region" description="Basic and acidic residues" evidence="1">
    <location>
        <begin position="788"/>
        <end position="802"/>
    </location>
</feature>
<feature type="compositionally biased region" description="Low complexity" evidence="1">
    <location>
        <begin position="670"/>
        <end position="711"/>
    </location>
</feature>
<feature type="non-terminal residue" evidence="2">
    <location>
        <position position="1"/>
    </location>
</feature>
<keyword evidence="3" id="KW-1185">Reference proteome</keyword>
<evidence type="ECO:0000313" key="2">
    <source>
        <dbReference type="EMBL" id="KAF5835023.1"/>
    </source>
</evidence>
<feature type="region of interest" description="Disordered" evidence="1">
    <location>
        <begin position="524"/>
        <end position="586"/>
    </location>
</feature>
<feature type="compositionally biased region" description="Low complexity" evidence="1">
    <location>
        <begin position="389"/>
        <end position="406"/>
    </location>
</feature>
<feature type="compositionally biased region" description="Polar residues" evidence="1">
    <location>
        <begin position="22"/>
        <end position="31"/>
    </location>
</feature>
<feature type="compositionally biased region" description="Basic residues" evidence="1">
    <location>
        <begin position="622"/>
        <end position="631"/>
    </location>
</feature>
<feature type="compositionally biased region" description="Low complexity" evidence="1">
    <location>
        <begin position="524"/>
        <end position="538"/>
    </location>
</feature>
<feature type="compositionally biased region" description="Basic and acidic residues" evidence="1">
    <location>
        <begin position="920"/>
        <end position="929"/>
    </location>
</feature>
<feature type="non-terminal residue" evidence="2">
    <location>
        <position position="1277"/>
    </location>
</feature>
<feature type="region of interest" description="Disordered" evidence="1">
    <location>
        <begin position="132"/>
        <end position="358"/>
    </location>
</feature>
<reference evidence="2" key="1">
    <citation type="submission" date="2017-08" db="EMBL/GenBank/DDBJ databases">
        <authorList>
            <person name="Polle J.E."/>
            <person name="Barry K."/>
            <person name="Cushman J."/>
            <person name="Schmutz J."/>
            <person name="Tran D."/>
            <person name="Hathwaick L.T."/>
            <person name="Yim W.C."/>
            <person name="Jenkins J."/>
            <person name="Mckie-Krisberg Z.M."/>
            <person name="Prochnik S."/>
            <person name="Lindquist E."/>
            <person name="Dockter R.B."/>
            <person name="Adam C."/>
            <person name="Molina H."/>
            <person name="Bunkerborg J."/>
            <person name="Jin E."/>
            <person name="Buchheim M."/>
            <person name="Magnuson J."/>
        </authorList>
    </citation>
    <scope>NUCLEOTIDE SEQUENCE</scope>
    <source>
        <strain evidence="2">CCAP 19/18</strain>
    </source>
</reference>
<accession>A0ABQ7GKB7</accession>
<feature type="compositionally biased region" description="Low complexity" evidence="1">
    <location>
        <begin position="962"/>
        <end position="975"/>
    </location>
</feature>
<feature type="compositionally biased region" description="Gly residues" evidence="1">
    <location>
        <begin position="460"/>
        <end position="471"/>
    </location>
</feature>
<feature type="compositionally biased region" description="Pro residues" evidence="1">
    <location>
        <begin position="159"/>
        <end position="174"/>
    </location>
</feature>
<dbReference type="EMBL" id="MU069726">
    <property type="protein sequence ID" value="KAF5835023.1"/>
    <property type="molecule type" value="Genomic_DNA"/>
</dbReference>
<feature type="region of interest" description="Disordered" evidence="1">
    <location>
        <begin position="1239"/>
        <end position="1277"/>
    </location>
</feature>
<comment type="caution">
    <text evidence="2">The sequence shown here is derived from an EMBL/GenBank/DDBJ whole genome shotgun (WGS) entry which is preliminary data.</text>
</comment>
<feature type="compositionally biased region" description="Polar residues" evidence="1">
    <location>
        <begin position="762"/>
        <end position="771"/>
    </location>
</feature>
<feature type="compositionally biased region" description="Polar residues" evidence="1">
    <location>
        <begin position="278"/>
        <end position="290"/>
    </location>
</feature>
<feature type="region of interest" description="Disordered" evidence="1">
    <location>
        <begin position="1"/>
        <end position="117"/>
    </location>
</feature>
<gene>
    <name evidence="2" type="ORF">DUNSADRAFT_8026</name>
</gene>
<evidence type="ECO:0000256" key="1">
    <source>
        <dbReference type="SAM" id="MobiDB-lite"/>
    </source>
</evidence>
<feature type="region of interest" description="Disordered" evidence="1">
    <location>
        <begin position="603"/>
        <end position="633"/>
    </location>
</feature>
<sequence length="1277" mass="133239">HPHSNPYSRDGEPGLPEAHQQFCPSQHSGGRSRSAGLPPSEAAHVAFPHHCGSHSRSASMPPHTGAPGMCRGSLPLSSRPGSQPSCTSSPTSLPTRPSSSTTSGGEGGDETTVAGLVLGCGGSADPVHECLSNLVHSDPHGPLRSSLEHKGPQQGSAEEPPPNLHTPSHYPPPTSTTNYPLPLTPPGSHTPYHHRLSRLAGRLMPSGNLTGPGEPPPKSPSSQLPSLATHVCPHPPPPTPNQPWQPSNPEEPPVAATVGMPQLSVPHEPMAAAAGASQPWQHADSQQPASTAAGMPQPWQHADPQDPMAAAAGAPLPWQHADPHEPPMPTAAGMPQPWQHADSQDPMAAAAGVPQPWEQSPDLSLINLDLINAVQQDLQNLPERLALRAAQQRQQQQQQQQQQRLQPGRCHSHRNYSRSESTDCSTPEPARPGSRFALRRTRSCRLPTNPSDSQSRSMGRSGGEEGSGGGSSSCCDESDDDCDSGGLLGADAPPELLAAVQADLALLPARLLAAMQQWVAATHGGPAGPGAQPTPGFAHSPATAPTGMLSPGGAGGSVQGQLGRRPGEGGGSSNHSSHEFGGEQGGLAGGCAESWMDACLRGDWVQPGHPHGNQASTSSPHPHGHHHSQHHQQHEYAMMNALSTPHMPRPAPPPAPPAGHLLRRLEGRLLPSGSATPTGGCSPTGGSTPNTSSPLPSRSSTSHFQNQSSSTGLPAGGPTASGLQNRAQQPEKGGLGSEEDSNRSSHSQTQQLGHGIFGPSSCDASTPSAQRSRSEECVGSGGPAPTSWHDHPHTREHRSRRDPELQFQQFMQLVQQDLGCLSDRLGARLRAASSNFFSPARPSLNAMPTDTQADMQAHVQGDADRLAGFKRSSLGIPAVLGATTSSPSTAVAADAAGAAACPAAAVVSRNLVGRAPSGTQRHDKGEDGSHSSGSSSSNSSSSSSSEDEEDDEEEVGKEHRLSASSSDSDSSNARSLLRRMVCRQSKVDLTDTTDYDAGVGENGGERGGQSDTSDYDAGVGENGGERGGQSDVGSFSNGKKRPRQRQQKRGSRSSMFEACIWNDMHARTAAPPRKDGGGNTASRGGRRGQPLQRHYRPKLRRCKGGVLSDDDAQTALHAASQGGRHLNSSYPPLRRSRGGLLSDDEAQTAVHATSQGGRRLHSSYPPPQALRHCCERIAGGGHAPSTTTPQVHHDQHTAPLAPPPMCAPVPQRRTSSLYTPLTSFPTHYLLGPSPLRPSCVSAPQPTPATPAPCQAPSNGTHRAHPASAFHHPASFNP</sequence>